<dbReference type="Pfam" id="PF05257">
    <property type="entry name" value="CHAP"/>
    <property type="match status" value="1"/>
</dbReference>
<dbReference type="AlphaFoldDB" id="A0A151A2R4"/>
<evidence type="ECO:0000313" key="3">
    <source>
        <dbReference type="EMBL" id="KYH13679.1"/>
    </source>
</evidence>
<evidence type="ECO:0000313" key="4">
    <source>
        <dbReference type="Proteomes" id="UP000075418"/>
    </source>
</evidence>
<protein>
    <submittedName>
        <fullName evidence="3">CHAP domain-containing protein</fullName>
    </submittedName>
</protein>
<feature type="region of interest" description="Disordered" evidence="1">
    <location>
        <begin position="58"/>
        <end position="148"/>
    </location>
</feature>
<evidence type="ECO:0000259" key="2">
    <source>
        <dbReference type="PROSITE" id="PS50911"/>
    </source>
</evidence>
<evidence type="ECO:0000256" key="1">
    <source>
        <dbReference type="SAM" id="MobiDB-lite"/>
    </source>
</evidence>
<comment type="caution">
    <text evidence="3">The sequence shown here is derived from an EMBL/GenBank/DDBJ whole genome shotgun (WGS) entry which is preliminary data.</text>
</comment>
<reference evidence="3 4" key="1">
    <citation type="submission" date="2016-02" db="EMBL/GenBank/DDBJ databases">
        <title>Draft genome sequence of hydrocarbon degrading Staphylococcus saprophyticus Strain CNV2, isolated from crude-oil contaminated soil from Noonmati Oil Refinery, Guwahati, Assam, India.</title>
        <authorList>
            <person name="Mukherjee A."/>
            <person name="Chettri B."/>
            <person name="Langpoklakpam J."/>
            <person name="Singh A.K."/>
            <person name="Chattopadhyay D.J."/>
        </authorList>
    </citation>
    <scope>NUCLEOTIDE SEQUENCE [LARGE SCALE GENOMIC DNA]</scope>
    <source>
        <strain evidence="3 4">CNV2</strain>
    </source>
</reference>
<dbReference type="EMBL" id="LUGM01000002">
    <property type="protein sequence ID" value="KYH13679.1"/>
    <property type="molecule type" value="Genomic_DNA"/>
</dbReference>
<gene>
    <name evidence="3" type="ORF">A0131_02505</name>
</gene>
<dbReference type="InterPro" id="IPR007921">
    <property type="entry name" value="CHAP_dom"/>
</dbReference>
<dbReference type="Gene3D" id="3.90.1720.10">
    <property type="entry name" value="endopeptidase domain like (from Nostoc punctiforme)"/>
    <property type="match status" value="1"/>
</dbReference>
<dbReference type="SUPFAM" id="SSF54001">
    <property type="entry name" value="Cysteine proteinases"/>
    <property type="match status" value="1"/>
</dbReference>
<dbReference type="RefSeq" id="WP_061853910.1">
    <property type="nucleotide sequence ID" value="NZ_LUGM01000002.1"/>
</dbReference>
<feature type="domain" description="Peptidase C51" evidence="2">
    <location>
        <begin position="133"/>
        <end position="254"/>
    </location>
</feature>
<dbReference type="PROSITE" id="PS50911">
    <property type="entry name" value="CHAP"/>
    <property type="match status" value="1"/>
</dbReference>
<organism evidence="3 4">
    <name type="scientific">Staphylococcus kloosii</name>
    <dbReference type="NCBI Taxonomy" id="29384"/>
    <lineage>
        <taxon>Bacteria</taxon>
        <taxon>Bacillati</taxon>
        <taxon>Bacillota</taxon>
        <taxon>Bacilli</taxon>
        <taxon>Bacillales</taxon>
        <taxon>Staphylococcaceae</taxon>
        <taxon>Staphylococcus</taxon>
    </lineage>
</organism>
<sequence length="254" mass="26888">MKKIATATIATAGIATLGMAHHHADAAENNGQGAYNPNDASSYSYSYNIDQQGNYHYKWQGNWSPNQAQQGQQNQQAQQGQVEQQNNQGQQNYSYNYGTNNQTQSYTANNAGGKGASYSTSDKNVKVQTQSAPQSNDGSTAFAGKSSGGGNAYDSGQCTYYVYDKVGGKIGSDWGNASNWANKAAQSGYTVDNTPKSGSILQTSQGAYGHVAYVDSVSSDGSVKVSEMNYGKGPGVVTSRTISASEAVSYNYIK</sequence>
<feature type="compositionally biased region" description="Polar residues" evidence="1">
    <location>
        <begin position="117"/>
        <end position="139"/>
    </location>
</feature>
<dbReference type="InterPro" id="IPR038765">
    <property type="entry name" value="Papain-like_cys_pep_sf"/>
</dbReference>
<dbReference type="Proteomes" id="UP000075418">
    <property type="component" value="Unassembled WGS sequence"/>
</dbReference>
<accession>A0A151A2R4</accession>
<feature type="compositionally biased region" description="Low complexity" evidence="1">
    <location>
        <begin position="66"/>
        <end position="104"/>
    </location>
</feature>
<name>A0A151A2R4_9STAP</name>
<proteinExistence type="predicted"/>